<evidence type="ECO:0000256" key="1">
    <source>
        <dbReference type="ARBA" id="ARBA00007362"/>
    </source>
</evidence>
<dbReference type="SUPFAM" id="SSF103481">
    <property type="entry name" value="Multidrug resistance efflux transporter EmrE"/>
    <property type="match status" value="2"/>
</dbReference>
<keyword evidence="3" id="KW-1185">Reference proteome</keyword>
<dbReference type="Pfam" id="PF00892">
    <property type="entry name" value="EamA"/>
    <property type="match status" value="2"/>
</dbReference>
<organism evidence="2 3">
    <name type="scientific">Microbacterium sediminis</name>
    <dbReference type="NCBI Taxonomy" id="904291"/>
    <lineage>
        <taxon>Bacteria</taxon>
        <taxon>Bacillati</taxon>
        <taxon>Actinomycetota</taxon>
        <taxon>Actinomycetes</taxon>
        <taxon>Micrococcales</taxon>
        <taxon>Microbacteriaceae</taxon>
        <taxon>Microbacterium</taxon>
    </lineage>
</organism>
<comment type="caution">
    <text evidence="2">The sequence shown here is derived from an EMBL/GenBank/DDBJ whole genome shotgun (WGS) entry which is preliminary data.</text>
</comment>
<name>A0A1B9NBL5_9MICO</name>
<dbReference type="Proteomes" id="UP000093355">
    <property type="component" value="Unassembled WGS sequence"/>
</dbReference>
<dbReference type="STRING" id="904291.A7J15_06865"/>
<dbReference type="OrthoDB" id="68076at2"/>
<sequence length="292" mass="29156">MLAAALALIGAMIWGGADFLGGLASRRMAAVRVTLFTGLAALVVLLPSQLLVGGTWSWADSGWGAGVGALYAVGLVCLYAGFATGPMIILSPLAAVLSAIVPALWAVAVEGEALGPLAWVGAACALTAVVLITRARGEHAVRPRAVPLLLTVIAGVAFGAFVILLDRTSDASGVTPLIVSRAVLVALTGAAVVALAVRRRAATRSAETALSAGSRAPGLRIALAAGVCDAAANVLILLALRSGDLAIVGVLQALYPGGTVLLAALVLRERLASPQWIGLALALGAAVLFALA</sequence>
<reference evidence="2 3" key="1">
    <citation type="submission" date="2016-05" db="EMBL/GenBank/DDBJ databases">
        <authorList>
            <person name="Lavstsen T."/>
            <person name="Jespersen J.S."/>
        </authorList>
    </citation>
    <scope>NUCLEOTIDE SEQUENCE [LARGE SCALE GENOMIC DNA]</scope>
    <source>
        <strain evidence="2 3">YLB-01</strain>
    </source>
</reference>
<dbReference type="RefSeq" id="WP_067026291.1">
    <property type="nucleotide sequence ID" value="NZ_CP038256.1"/>
</dbReference>
<dbReference type="GO" id="GO:0016020">
    <property type="term" value="C:membrane"/>
    <property type="evidence" value="ECO:0007669"/>
    <property type="project" value="InterPro"/>
</dbReference>
<accession>A0A1B9NBL5</accession>
<dbReference type="EMBL" id="LXMD01000023">
    <property type="protein sequence ID" value="OCG73924.1"/>
    <property type="molecule type" value="Genomic_DNA"/>
</dbReference>
<dbReference type="Gene3D" id="1.10.3730.20">
    <property type="match status" value="1"/>
</dbReference>
<dbReference type="InterPro" id="IPR037185">
    <property type="entry name" value="EmrE-like"/>
</dbReference>
<evidence type="ECO:0000313" key="3">
    <source>
        <dbReference type="Proteomes" id="UP000093355"/>
    </source>
</evidence>
<gene>
    <name evidence="2" type="ORF">A7J15_06865</name>
</gene>
<protein>
    <submittedName>
        <fullName evidence="2">Uncharacterized protein</fullName>
    </submittedName>
</protein>
<evidence type="ECO:0000313" key="2">
    <source>
        <dbReference type="EMBL" id="OCG73924.1"/>
    </source>
</evidence>
<dbReference type="AlphaFoldDB" id="A0A1B9NBL5"/>
<proteinExistence type="inferred from homology"/>
<comment type="similarity">
    <text evidence="1">Belongs to the EamA transporter family.</text>
</comment>
<dbReference type="InterPro" id="IPR000620">
    <property type="entry name" value="EamA_dom"/>
</dbReference>